<dbReference type="AlphaFoldDB" id="D3B1P1"/>
<dbReference type="OMA" id="KDSCCTI"/>
<evidence type="ECO:0000313" key="2">
    <source>
        <dbReference type="Proteomes" id="UP000001396"/>
    </source>
</evidence>
<organism evidence="1 2">
    <name type="scientific">Heterostelium pallidum (strain ATCC 26659 / Pp 5 / PN500)</name>
    <name type="common">Cellular slime mold</name>
    <name type="synonym">Polysphondylium pallidum</name>
    <dbReference type="NCBI Taxonomy" id="670386"/>
    <lineage>
        <taxon>Eukaryota</taxon>
        <taxon>Amoebozoa</taxon>
        <taxon>Evosea</taxon>
        <taxon>Eumycetozoa</taxon>
        <taxon>Dictyostelia</taxon>
        <taxon>Acytosteliales</taxon>
        <taxon>Acytosteliaceae</taxon>
        <taxon>Heterostelium</taxon>
    </lineage>
</organism>
<gene>
    <name evidence="1" type="ORF">PPL_02215</name>
</gene>
<dbReference type="InParanoid" id="D3B1P1"/>
<keyword evidence="2" id="KW-1185">Reference proteome</keyword>
<reference evidence="1 2" key="1">
    <citation type="journal article" date="2011" name="Genome Res.">
        <title>Phylogeny-wide analysis of social amoeba genomes highlights ancient origins for complex intercellular communication.</title>
        <authorList>
            <person name="Heidel A.J."/>
            <person name="Lawal H.M."/>
            <person name="Felder M."/>
            <person name="Schilde C."/>
            <person name="Helps N.R."/>
            <person name="Tunggal B."/>
            <person name="Rivero F."/>
            <person name="John U."/>
            <person name="Schleicher M."/>
            <person name="Eichinger L."/>
            <person name="Platzer M."/>
            <person name="Noegel A.A."/>
            <person name="Schaap P."/>
            <person name="Gloeckner G."/>
        </authorList>
    </citation>
    <scope>NUCLEOTIDE SEQUENCE [LARGE SCALE GENOMIC DNA]</scope>
    <source>
        <strain evidence="2">ATCC 26659 / Pp 5 / PN500</strain>
    </source>
</reference>
<accession>D3B1P1</accession>
<dbReference type="RefSeq" id="XP_020437324.1">
    <property type="nucleotide sequence ID" value="XM_020573207.1"/>
</dbReference>
<evidence type="ECO:0000313" key="1">
    <source>
        <dbReference type="EMBL" id="EFA85215.1"/>
    </source>
</evidence>
<protein>
    <submittedName>
        <fullName evidence="1">Uncharacterized protein</fullName>
    </submittedName>
</protein>
<name>D3B1P1_HETP5</name>
<dbReference type="Proteomes" id="UP000001396">
    <property type="component" value="Unassembled WGS sequence"/>
</dbReference>
<proteinExistence type="predicted"/>
<dbReference type="Gene3D" id="3.10.20.90">
    <property type="entry name" value="Phosphatidylinositol 3-kinase Catalytic Subunit, Chain A, domain 1"/>
    <property type="match status" value="1"/>
</dbReference>
<comment type="caution">
    <text evidence="1">The sequence shown here is derived from an EMBL/GenBank/DDBJ whole genome shotgun (WGS) entry which is preliminary data.</text>
</comment>
<dbReference type="GeneID" id="31357740"/>
<sequence>MSTLQVRIKFPPDYPVIYKTLRLDSSLTVQEAIAAIGQAINVNPAPDIGLYLPDAKKQLQENQLLSSFDGLTTAN</sequence>
<dbReference type="FunCoup" id="D3B1P1">
    <property type="interactions" value="11"/>
</dbReference>
<dbReference type="EMBL" id="ADBJ01000008">
    <property type="protein sequence ID" value="EFA85215.1"/>
    <property type="molecule type" value="Genomic_DNA"/>
</dbReference>